<dbReference type="RefSeq" id="WP_111478539.1">
    <property type="nucleotide sequence ID" value="NZ_QHKM01000003.1"/>
</dbReference>
<dbReference type="Proteomes" id="UP000248553">
    <property type="component" value="Unassembled WGS sequence"/>
</dbReference>
<evidence type="ECO:0008006" key="3">
    <source>
        <dbReference type="Google" id="ProtNLM"/>
    </source>
</evidence>
<dbReference type="OrthoDB" id="879397at2"/>
<sequence>MPNTSPALARFRTAFFGEIDHYLAWHDGYEADTTTLDALTPAERAAAEQELLAALQAPRTDPRVIIGLGHLRSRAALPLLHDYLPHAGAYVLAALAQIDAAAVDWPRLDALLRSEASPYQLLDMLMGLRQYFGLAQLPPYVPATVLALLIHPEYLVRYHALAALRTWYHLPAPASSAPRADHIFGLICSDQSADQHREAQRLIREQLRARGNAG</sequence>
<evidence type="ECO:0000313" key="1">
    <source>
        <dbReference type="EMBL" id="RAK67118.1"/>
    </source>
</evidence>
<reference evidence="2" key="1">
    <citation type="submission" date="2018-05" db="EMBL/GenBank/DDBJ databases">
        <authorList>
            <person name="Nie L."/>
        </authorList>
    </citation>
    <scope>NUCLEOTIDE SEQUENCE [LARGE SCALE GENOMIC DNA]</scope>
    <source>
        <strain evidence="2">NL</strain>
    </source>
</reference>
<dbReference type="EMBL" id="QHKM01000003">
    <property type="protein sequence ID" value="RAK67118.1"/>
    <property type="molecule type" value="Genomic_DNA"/>
</dbReference>
<dbReference type="AlphaFoldDB" id="A0A328BPX4"/>
<comment type="caution">
    <text evidence="1">The sequence shown here is derived from an EMBL/GenBank/DDBJ whole genome shotgun (WGS) entry which is preliminary data.</text>
</comment>
<accession>A0A328BPX4</accession>
<proteinExistence type="predicted"/>
<keyword evidence="2" id="KW-1185">Reference proteome</keyword>
<evidence type="ECO:0000313" key="2">
    <source>
        <dbReference type="Proteomes" id="UP000248553"/>
    </source>
</evidence>
<gene>
    <name evidence="1" type="ORF">DLM85_13040</name>
</gene>
<protein>
    <recommendedName>
        <fullName evidence="3">HEAT repeat domain-containing protein</fullName>
    </recommendedName>
</protein>
<name>A0A328BPX4_9BACT</name>
<organism evidence="1 2">
    <name type="scientific">Hymenobacter edaphi</name>
    <dbReference type="NCBI Taxonomy" id="2211146"/>
    <lineage>
        <taxon>Bacteria</taxon>
        <taxon>Pseudomonadati</taxon>
        <taxon>Bacteroidota</taxon>
        <taxon>Cytophagia</taxon>
        <taxon>Cytophagales</taxon>
        <taxon>Hymenobacteraceae</taxon>
        <taxon>Hymenobacter</taxon>
    </lineage>
</organism>